<dbReference type="RefSeq" id="WP_084664166.1">
    <property type="nucleotide sequence ID" value="NZ_LT838272.1"/>
</dbReference>
<dbReference type="Pfam" id="PF01556">
    <property type="entry name" value="DnaJ_C"/>
    <property type="match status" value="1"/>
</dbReference>
<keyword evidence="9 14" id="KW-0346">Stress response</keyword>
<proteinExistence type="inferred from homology"/>
<dbReference type="STRING" id="698762.SAMN00808754_0744"/>
<feature type="binding site" evidence="14">
    <location>
        <position position="199"/>
    </location>
    <ligand>
        <name>Zn(2+)</name>
        <dbReference type="ChEBI" id="CHEBI:29105"/>
        <label>2</label>
    </ligand>
</feature>
<feature type="repeat" description="CXXCXGXG motif" evidence="14">
    <location>
        <begin position="210"/>
        <end position="217"/>
    </location>
</feature>
<dbReference type="InterPro" id="IPR001623">
    <property type="entry name" value="DnaJ_domain"/>
</dbReference>
<evidence type="ECO:0000256" key="15">
    <source>
        <dbReference type="PROSITE-ProRule" id="PRU00546"/>
    </source>
</evidence>
<dbReference type="CDD" id="cd10747">
    <property type="entry name" value="DnaJ_C"/>
    <property type="match status" value="1"/>
</dbReference>
<feature type="domain" description="CR-type" evidence="17">
    <location>
        <begin position="140"/>
        <end position="222"/>
    </location>
</feature>
<dbReference type="CDD" id="cd06257">
    <property type="entry name" value="DnaJ"/>
    <property type="match status" value="1"/>
</dbReference>
<comment type="function">
    <text evidence="11 14">Participates actively in the response to hyperosmotic and heat shock by preventing the aggregation of stress-denatured proteins and by disaggregating proteins, also in an autonomous, DnaK-independent fashion. Unfolded proteins bind initially to DnaJ; upon interaction with the DnaJ-bound protein, DnaK hydrolyzes its bound ATP, resulting in the formation of a stable complex. GrpE releases ADP from DnaK; ATP binding to DnaK triggers the release of the substrate protein, thus completing the reaction cycle. Several rounds of ATP-dependent interactions between DnaJ, DnaK and GrpE are required for fully efficient folding. Also involved, together with DnaK and GrpE, in the DNA replication of plasmids through activation of initiation proteins.</text>
</comment>
<evidence type="ECO:0000256" key="10">
    <source>
        <dbReference type="ARBA" id="ARBA00023186"/>
    </source>
</evidence>
<feature type="repeat" description="CXXCXGXG motif" evidence="14">
    <location>
        <begin position="153"/>
        <end position="160"/>
    </location>
</feature>
<dbReference type="OrthoDB" id="9779889at2"/>
<feature type="binding site" evidence="14">
    <location>
        <position position="173"/>
    </location>
    <ligand>
        <name>Zn(2+)</name>
        <dbReference type="ChEBI" id="CHEBI:29105"/>
        <label>2</label>
    </ligand>
</feature>
<keyword evidence="3 14" id="KW-0963">Cytoplasm</keyword>
<dbReference type="GO" id="GO:0006260">
    <property type="term" value="P:DNA replication"/>
    <property type="evidence" value="ECO:0007669"/>
    <property type="project" value="UniProtKB-KW"/>
</dbReference>
<dbReference type="PROSITE" id="PS50076">
    <property type="entry name" value="DNAJ_2"/>
    <property type="match status" value="1"/>
</dbReference>
<dbReference type="Gene3D" id="2.10.230.10">
    <property type="entry name" value="Heat shock protein DnaJ, cysteine-rich domain"/>
    <property type="match status" value="1"/>
</dbReference>
<dbReference type="InterPro" id="IPR002939">
    <property type="entry name" value="DnaJ_C"/>
</dbReference>
<comment type="similarity">
    <text evidence="12 14">Belongs to the DnaJ family.</text>
</comment>
<evidence type="ECO:0000259" key="17">
    <source>
        <dbReference type="PROSITE" id="PS51188"/>
    </source>
</evidence>
<feature type="zinc finger region" description="CR-type" evidence="15">
    <location>
        <begin position="140"/>
        <end position="222"/>
    </location>
</feature>
<evidence type="ECO:0000256" key="2">
    <source>
        <dbReference type="ARBA" id="ARBA00011738"/>
    </source>
</evidence>
<dbReference type="SUPFAM" id="SSF49493">
    <property type="entry name" value="HSP40/DnaJ peptide-binding domain"/>
    <property type="match status" value="2"/>
</dbReference>
<evidence type="ECO:0000256" key="6">
    <source>
        <dbReference type="ARBA" id="ARBA00022737"/>
    </source>
</evidence>
<feature type="binding site" evidence="14">
    <location>
        <position position="156"/>
    </location>
    <ligand>
        <name>Zn(2+)</name>
        <dbReference type="ChEBI" id="CHEBI:29105"/>
        <label>1</label>
    </ligand>
</feature>
<dbReference type="PROSITE" id="PS51188">
    <property type="entry name" value="ZF_CR"/>
    <property type="match status" value="1"/>
</dbReference>
<dbReference type="Proteomes" id="UP000192569">
    <property type="component" value="Chromosome I"/>
</dbReference>
<dbReference type="Pfam" id="PF00226">
    <property type="entry name" value="DnaJ"/>
    <property type="match status" value="1"/>
</dbReference>
<evidence type="ECO:0000256" key="7">
    <source>
        <dbReference type="ARBA" id="ARBA00022771"/>
    </source>
</evidence>
<comment type="cofactor">
    <cofactor evidence="14">
        <name>Zn(2+)</name>
        <dbReference type="ChEBI" id="CHEBI:29105"/>
    </cofactor>
    <text evidence="14">Binds 2 Zn(2+) ions per monomer.</text>
</comment>
<dbReference type="FunFam" id="2.10.230.10:FF:000002">
    <property type="entry name" value="Molecular chaperone DnaJ"/>
    <property type="match status" value="1"/>
</dbReference>
<evidence type="ECO:0000256" key="14">
    <source>
        <dbReference type="HAMAP-Rule" id="MF_01152"/>
    </source>
</evidence>
<dbReference type="AlphaFoldDB" id="A0A1W1VHR3"/>
<feature type="binding site" evidence="14">
    <location>
        <position position="210"/>
    </location>
    <ligand>
        <name>Zn(2+)</name>
        <dbReference type="ChEBI" id="CHEBI:29105"/>
        <label>1</label>
    </ligand>
</feature>
<reference evidence="18 19" key="1">
    <citation type="submission" date="2017-04" db="EMBL/GenBank/DDBJ databases">
        <authorList>
            <person name="Afonso C.L."/>
            <person name="Miller P.J."/>
            <person name="Scott M.A."/>
            <person name="Spackman E."/>
            <person name="Goraichik I."/>
            <person name="Dimitrov K.M."/>
            <person name="Suarez D.L."/>
            <person name="Swayne D.E."/>
        </authorList>
    </citation>
    <scope>NUCLEOTIDE SEQUENCE [LARGE SCALE GENOMIC DNA]</scope>
    <source>
        <strain evidence="18 19">ToBE</strain>
    </source>
</reference>
<dbReference type="GO" id="GO:0042026">
    <property type="term" value="P:protein refolding"/>
    <property type="evidence" value="ECO:0007669"/>
    <property type="project" value="TreeGrafter"/>
</dbReference>
<feature type="binding site" evidence="14">
    <location>
        <position position="170"/>
    </location>
    <ligand>
        <name>Zn(2+)</name>
        <dbReference type="ChEBI" id="CHEBI:29105"/>
        <label>2</label>
    </ligand>
</feature>
<dbReference type="NCBIfam" id="TIGR02349">
    <property type="entry name" value="DnaJ_bact"/>
    <property type="match status" value="1"/>
</dbReference>
<comment type="subcellular location">
    <subcellularLocation>
        <location evidence="1 14">Cytoplasm</location>
    </subcellularLocation>
</comment>
<keyword evidence="10 14" id="KW-0143">Chaperone</keyword>
<dbReference type="GO" id="GO:0005737">
    <property type="term" value="C:cytoplasm"/>
    <property type="evidence" value="ECO:0007669"/>
    <property type="project" value="UniProtKB-SubCell"/>
</dbReference>
<feature type="domain" description="J" evidence="16">
    <location>
        <begin position="5"/>
        <end position="70"/>
    </location>
</feature>
<feature type="binding site" evidence="14">
    <location>
        <position position="213"/>
    </location>
    <ligand>
        <name>Zn(2+)</name>
        <dbReference type="ChEBI" id="CHEBI:29105"/>
        <label>1</label>
    </ligand>
</feature>
<keyword evidence="4 14" id="KW-0235">DNA replication</keyword>
<evidence type="ECO:0000256" key="4">
    <source>
        <dbReference type="ARBA" id="ARBA00022705"/>
    </source>
</evidence>
<dbReference type="SMART" id="SM00271">
    <property type="entry name" value="DnaJ"/>
    <property type="match status" value="1"/>
</dbReference>
<dbReference type="GO" id="GO:0009408">
    <property type="term" value="P:response to heat"/>
    <property type="evidence" value="ECO:0007669"/>
    <property type="project" value="InterPro"/>
</dbReference>
<evidence type="ECO:0000256" key="8">
    <source>
        <dbReference type="ARBA" id="ARBA00022833"/>
    </source>
</evidence>
<comment type="subunit">
    <text evidence="2 14">Homodimer.</text>
</comment>
<dbReference type="InterPro" id="IPR036869">
    <property type="entry name" value="J_dom_sf"/>
</dbReference>
<keyword evidence="7 14" id="KW-0863">Zinc-finger</keyword>
<dbReference type="FunFam" id="2.60.260.20:FF:000009">
    <property type="entry name" value="Putative Mitochondrial DnaJ chaperone"/>
    <property type="match status" value="1"/>
</dbReference>
<evidence type="ECO:0000256" key="12">
    <source>
        <dbReference type="ARBA" id="ARBA00061004"/>
    </source>
</evidence>
<dbReference type="GO" id="GO:0005524">
    <property type="term" value="F:ATP binding"/>
    <property type="evidence" value="ECO:0007669"/>
    <property type="project" value="InterPro"/>
</dbReference>
<gene>
    <name evidence="14" type="primary">dnaJ</name>
    <name evidence="18" type="ORF">SAMN00808754_0744</name>
</gene>
<feature type="repeat" description="CXXCXGXG motif" evidence="14">
    <location>
        <begin position="196"/>
        <end position="203"/>
    </location>
</feature>
<comment type="domain">
    <text evidence="14">The J domain is necessary and sufficient to stimulate DnaK ATPase activity. Zinc center 1 plays an important role in the autonomous, DnaK-independent chaperone activity of DnaJ. Zinc center 2 is essential for interaction with DnaK and for DnaJ activity.</text>
</comment>
<dbReference type="SUPFAM" id="SSF46565">
    <property type="entry name" value="Chaperone J-domain"/>
    <property type="match status" value="1"/>
</dbReference>
<sequence>MPKRDYYEVLGVSRDASPEEIKKAYRRLARQYHPDLNPGNKEAEEKFKEVQEAYEVLSDPEKRARYDQFGHAGLGADGAGPGPDFGGFDFGTASADFSTFGDLFDMFFGDPFGTRRRAGPQRGADVRLDLDISFEEAAFGTEKEVGVPRLERCPDCGGSGAAAGTYPVTCPACHGTGQIRISQRTPLGHFQTIRTCHQCRGAGTIITNPCKTCRGRGQVQRTRKIKVKIPPGVDTGARLRLAGEGEAGERGGPPGDLYVYINVQPHPIFRREGFDVICEIPISMVQAALGDEIEVPTLDGKVRLKVPEGTQSGTSFRLKGKGIPRLNGAGRGDQHVVVRVLTPRNLTEKQKEILREFARSYGWEPSEREKEQDKGFFKKVRDAFIG</sequence>
<dbReference type="CDD" id="cd10719">
    <property type="entry name" value="DnaJ_zf"/>
    <property type="match status" value="1"/>
</dbReference>
<dbReference type="GO" id="GO:0051082">
    <property type="term" value="F:unfolded protein binding"/>
    <property type="evidence" value="ECO:0007669"/>
    <property type="project" value="UniProtKB-UniRule"/>
</dbReference>
<dbReference type="EMBL" id="LT838272">
    <property type="protein sequence ID" value="SMB92915.1"/>
    <property type="molecule type" value="Genomic_DNA"/>
</dbReference>
<dbReference type="NCBIfam" id="NF008035">
    <property type="entry name" value="PRK10767.1"/>
    <property type="match status" value="1"/>
</dbReference>
<dbReference type="GO" id="GO:0008270">
    <property type="term" value="F:zinc ion binding"/>
    <property type="evidence" value="ECO:0007669"/>
    <property type="project" value="UniProtKB-UniRule"/>
</dbReference>
<dbReference type="Pfam" id="PF00684">
    <property type="entry name" value="DnaJ_CXXCXGXG"/>
    <property type="match status" value="1"/>
</dbReference>
<dbReference type="PANTHER" id="PTHR43096:SF48">
    <property type="entry name" value="CHAPERONE PROTEIN DNAJ"/>
    <property type="match status" value="1"/>
</dbReference>
<dbReference type="PRINTS" id="PR00625">
    <property type="entry name" value="JDOMAIN"/>
</dbReference>
<protein>
    <recommendedName>
        <fullName evidence="13 14">Chaperone protein DnaJ</fullName>
    </recommendedName>
</protein>
<evidence type="ECO:0000256" key="1">
    <source>
        <dbReference type="ARBA" id="ARBA00004496"/>
    </source>
</evidence>
<evidence type="ECO:0000313" key="19">
    <source>
        <dbReference type="Proteomes" id="UP000192569"/>
    </source>
</evidence>
<evidence type="ECO:0000256" key="9">
    <source>
        <dbReference type="ARBA" id="ARBA00023016"/>
    </source>
</evidence>
<dbReference type="FunFam" id="2.60.260.20:FF:000004">
    <property type="entry name" value="Molecular chaperone DnaJ"/>
    <property type="match status" value="1"/>
</dbReference>
<accession>A0A1W1VHR3</accession>
<evidence type="ECO:0000256" key="11">
    <source>
        <dbReference type="ARBA" id="ARBA00053423"/>
    </source>
</evidence>
<organism evidence="18 19">
    <name type="scientific">Thermanaeromonas toyohensis ToBE</name>
    <dbReference type="NCBI Taxonomy" id="698762"/>
    <lineage>
        <taxon>Bacteria</taxon>
        <taxon>Bacillati</taxon>
        <taxon>Bacillota</taxon>
        <taxon>Clostridia</taxon>
        <taxon>Neomoorellales</taxon>
        <taxon>Neomoorellaceae</taxon>
        <taxon>Thermanaeromonas</taxon>
    </lineage>
</organism>
<dbReference type="InterPro" id="IPR001305">
    <property type="entry name" value="HSP_DnaJ_Cys-rich_dom"/>
</dbReference>
<dbReference type="Gene3D" id="2.60.260.20">
    <property type="entry name" value="Urease metallochaperone UreE, N-terminal domain"/>
    <property type="match status" value="2"/>
</dbReference>
<dbReference type="SUPFAM" id="SSF57938">
    <property type="entry name" value="DnaJ/Hsp40 cysteine-rich domain"/>
    <property type="match status" value="1"/>
</dbReference>
<dbReference type="HAMAP" id="MF_01152">
    <property type="entry name" value="DnaJ"/>
    <property type="match status" value="1"/>
</dbReference>
<keyword evidence="6 14" id="KW-0677">Repeat</keyword>
<feature type="binding site" evidence="14">
    <location>
        <position position="196"/>
    </location>
    <ligand>
        <name>Zn(2+)</name>
        <dbReference type="ChEBI" id="CHEBI:29105"/>
        <label>2</label>
    </ligand>
</feature>
<dbReference type="InterPro" id="IPR012724">
    <property type="entry name" value="DnaJ"/>
</dbReference>
<dbReference type="InterPro" id="IPR018253">
    <property type="entry name" value="DnaJ_domain_CS"/>
</dbReference>
<evidence type="ECO:0000259" key="16">
    <source>
        <dbReference type="PROSITE" id="PS50076"/>
    </source>
</evidence>
<dbReference type="Gene3D" id="1.10.287.110">
    <property type="entry name" value="DnaJ domain"/>
    <property type="match status" value="1"/>
</dbReference>
<feature type="binding site" evidence="14">
    <location>
        <position position="153"/>
    </location>
    <ligand>
        <name>Zn(2+)</name>
        <dbReference type="ChEBI" id="CHEBI:29105"/>
        <label>1</label>
    </ligand>
</feature>
<evidence type="ECO:0000256" key="3">
    <source>
        <dbReference type="ARBA" id="ARBA00022490"/>
    </source>
</evidence>
<keyword evidence="5 14" id="KW-0479">Metal-binding</keyword>
<name>A0A1W1VHR3_9FIRM</name>
<dbReference type="GO" id="GO:0031072">
    <property type="term" value="F:heat shock protein binding"/>
    <property type="evidence" value="ECO:0007669"/>
    <property type="project" value="InterPro"/>
</dbReference>
<dbReference type="InterPro" id="IPR008971">
    <property type="entry name" value="HSP40/DnaJ_pept-bd"/>
</dbReference>
<dbReference type="FunFam" id="1.10.287.110:FF:000034">
    <property type="entry name" value="Chaperone protein DnaJ"/>
    <property type="match status" value="1"/>
</dbReference>
<evidence type="ECO:0000256" key="13">
    <source>
        <dbReference type="ARBA" id="ARBA00067609"/>
    </source>
</evidence>
<dbReference type="InterPro" id="IPR036410">
    <property type="entry name" value="HSP_DnaJ_Cys-rich_dom_sf"/>
</dbReference>
<keyword evidence="8 14" id="KW-0862">Zinc</keyword>
<dbReference type="PROSITE" id="PS00636">
    <property type="entry name" value="DNAJ_1"/>
    <property type="match status" value="1"/>
</dbReference>
<feature type="repeat" description="CXXCXGXG motif" evidence="14">
    <location>
        <begin position="170"/>
        <end position="177"/>
    </location>
</feature>
<evidence type="ECO:0000313" key="18">
    <source>
        <dbReference type="EMBL" id="SMB92915.1"/>
    </source>
</evidence>
<keyword evidence="19" id="KW-1185">Reference proteome</keyword>
<evidence type="ECO:0000256" key="5">
    <source>
        <dbReference type="ARBA" id="ARBA00022723"/>
    </source>
</evidence>
<dbReference type="PANTHER" id="PTHR43096">
    <property type="entry name" value="DNAJ HOMOLOG 1, MITOCHONDRIAL-RELATED"/>
    <property type="match status" value="1"/>
</dbReference>